<dbReference type="InterPro" id="IPR014722">
    <property type="entry name" value="Rib_uL2_dom2"/>
</dbReference>
<feature type="compositionally biased region" description="Gly residues" evidence="5">
    <location>
        <begin position="224"/>
        <end position="236"/>
    </location>
</feature>
<dbReference type="NCBIfam" id="TIGR01171">
    <property type="entry name" value="rplB_bact"/>
    <property type="match status" value="1"/>
</dbReference>
<keyword evidence="3" id="KW-0687">Ribonucleoprotein</keyword>
<dbReference type="AlphaFoldDB" id="A0A955RJZ9"/>
<feature type="compositionally biased region" description="Basic residues" evidence="5">
    <location>
        <begin position="264"/>
        <end position="279"/>
    </location>
</feature>
<dbReference type="GO" id="GO:0015934">
    <property type="term" value="C:large ribosomal subunit"/>
    <property type="evidence" value="ECO:0007669"/>
    <property type="project" value="InterPro"/>
</dbReference>
<organism evidence="8 9">
    <name type="scientific">Candidatus Dojkabacteria bacterium</name>
    <dbReference type="NCBI Taxonomy" id="2099670"/>
    <lineage>
        <taxon>Bacteria</taxon>
        <taxon>Candidatus Dojkabacteria</taxon>
    </lineage>
</organism>
<reference evidence="8" key="1">
    <citation type="submission" date="2020-04" db="EMBL/GenBank/DDBJ databases">
        <authorList>
            <person name="Zhang T."/>
        </authorList>
    </citation>
    <scope>NUCLEOTIDE SEQUENCE</scope>
    <source>
        <strain evidence="8">HKST-UBA14</strain>
    </source>
</reference>
<sequence>TRRHTVLVDYSKVVTKTKPEKKLTKKVKNNAGRNSKGRITVRHKGGGVKRKYRQIDFMRDKIDVPAKVESIEYDPNRTANIALVLYVDGERRYILAPNGLKVGDEINTGEGAPIRPGNALPLKKVPAGTFVHNVEVSKGKGGIIGRSAGAALQIQGGSKGYIQLKMPSGEIRLIKEDCYATIGTVGNIDHKNVKLGKAGRKRRKGIRPTVRGVAQSGGKHPHGDGQGKGGRHGTGGPAKDPWGNKQGTRTRKNKTTNKYIISRRPGKKGRRFKKYKTII</sequence>
<dbReference type="InterPro" id="IPR014726">
    <property type="entry name" value="Ribosomal_uL2_dom3"/>
</dbReference>
<evidence type="ECO:0000256" key="3">
    <source>
        <dbReference type="ARBA" id="ARBA00023274"/>
    </source>
</evidence>
<proteinExistence type="inferred from homology"/>
<feature type="compositionally biased region" description="Basic residues" evidence="5">
    <location>
        <begin position="195"/>
        <end position="206"/>
    </location>
</feature>
<dbReference type="SMART" id="SM01382">
    <property type="entry name" value="Ribosomal_L2_C"/>
    <property type="match status" value="1"/>
</dbReference>
<dbReference type="Gene3D" id="2.30.30.30">
    <property type="match status" value="1"/>
</dbReference>
<dbReference type="GO" id="GO:0003735">
    <property type="term" value="F:structural constituent of ribosome"/>
    <property type="evidence" value="ECO:0007669"/>
    <property type="project" value="InterPro"/>
</dbReference>
<dbReference type="Pfam" id="PF03947">
    <property type="entry name" value="Ribosomal_L2_C"/>
    <property type="match status" value="1"/>
</dbReference>
<evidence type="ECO:0000313" key="8">
    <source>
        <dbReference type="EMBL" id="MCA9383984.1"/>
    </source>
</evidence>
<comment type="caution">
    <text evidence="8">The sequence shown here is derived from an EMBL/GenBank/DDBJ whole genome shotgun (WGS) entry which is preliminary data.</text>
</comment>
<evidence type="ECO:0000256" key="2">
    <source>
        <dbReference type="ARBA" id="ARBA00022980"/>
    </source>
</evidence>
<evidence type="ECO:0000256" key="4">
    <source>
        <dbReference type="ARBA" id="ARBA00035459"/>
    </source>
</evidence>
<dbReference type="GO" id="GO:0016740">
    <property type="term" value="F:transferase activity"/>
    <property type="evidence" value="ECO:0007669"/>
    <property type="project" value="InterPro"/>
</dbReference>
<dbReference type="InterPro" id="IPR008991">
    <property type="entry name" value="Translation_prot_SH3-like_sf"/>
</dbReference>
<evidence type="ECO:0000313" key="9">
    <source>
        <dbReference type="Proteomes" id="UP000783287"/>
    </source>
</evidence>
<evidence type="ECO:0000259" key="6">
    <source>
        <dbReference type="SMART" id="SM01382"/>
    </source>
</evidence>
<dbReference type="PIRSF" id="PIRSF002158">
    <property type="entry name" value="Ribosomal_L2"/>
    <property type="match status" value="1"/>
</dbReference>
<dbReference type="SUPFAM" id="SSF50104">
    <property type="entry name" value="Translation proteins SH3-like domain"/>
    <property type="match status" value="1"/>
</dbReference>
<dbReference type="PANTHER" id="PTHR13691:SF5">
    <property type="entry name" value="LARGE RIBOSOMAL SUBUNIT PROTEIN UL2M"/>
    <property type="match status" value="1"/>
</dbReference>
<reference evidence="8" key="2">
    <citation type="journal article" date="2021" name="Microbiome">
        <title>Successional dynamics and alternative stable states in a saline activated sludge microbial community over 9 years.</title>
        <authorList>
            <person name="Wang Y."/>
            <person name="Ye J."/>
            <person name="Ju F."/>
            <person name="Liu L."/>
            <person name="Boyd J.A."/>
            <person name="Deng Y."/>
            <person name="Parks D.H."/>
            <person name="Jiang X."/>
            <person name="Yin X."/>
            <person name="Woodcroft B.J."/>
            <person name="Tyson G.W."/>
            <person name="Hugenholtz P."/>
            <person name="Polz M.F."/>
            <person name="Zhang T."/>
        </authorList>
    </citation>
    <scope>NUCLEOTIDE SEQUENCE</scope>
    <source>
        <strain evidence="8">HKST-UBA14</strain>
    </source>
</reference>
<feature type="non-terminal residue" evidence="8">
    <location>
        <position position="1"/>
    </location>
</feature>
<gene>
    <name evidence="8" type="primary">rplB</name>
    <name evidence="8" type="ORF">KC909_06505</name>
</gene>
<name>A0A955RJZ9_9BACT</name>
<accession>A0A955RJZ9</accession>
<feature type="domain" description="Large ribosomal subunit protein uL2 RNA-binding" evidence="7">
    <location>
        <begin position="32"/>
        <end position="108"/>
    </location>
</feature>
<dbReference type="Gene3D" id="4.10.950.10">
    <property type="entry name" value="Ribosomal protein L2, domain 3"/>
    <property type="match status" value="1"/>
</dbReference>
<dbReference type="Proteomes" id="UP000783287">
    <property type="component" value="Unassembled WGS sequence"/>
</dbReference>
<evidence type="ECO:0000256" key="1">
    <source>
        <dbReference type="ARBA" id="ARBA00005636"/>
    </source>
</evidence>
<feature type="domain" description="Large ribosomal subunit protein uL2 C-terminal" evidence="6">
    <location>
        <begin position="114"/>
        <end position="245"/>
    </location>
</feature>
<dbReference type="FunFam" id="2.30.30.30:FF:000001">
    <property type="entry name" value="50S ribosomal protein L2"/>
    <property type="match status" value="1"/>
</dbReference>
<comment type="similarity">
    <text evidence="1">Belongs to the universal ribosomal protein uL2 family.</text>
</comment>
<dbReference type="Pfam" id="PF00181">
    <property type="entry name" value="Ribosomal_L2_N"/>
    <property type="match status" value="1"/>
</dbReference>
<protein>
    <recommendedName>
        <fullName evidence="4">50S ribosomal protein L2</fullName>
    </recommendedName>
</protein>
<feature type="region of interest" description="Disordered" evidence="5">
    <location>
        <begin position="195"/>
        <end position="279"/>
    </location>
</feature>
<dbReference type="SUPFAM" id="SSF50249">
    <property type="entry name" value="Nucleic acid-binding proteins"/>
    <property type="match status" value="1"/>
</dbReference>
<dbReference type="InterPro" id="IPR002171">
    <property type="entry name" value="Ribosomal_uL2"/>
</dbReference>
<dbReference type="EMBL" id="JAGQLK010000200">
    <property type="protein sequence ID" value="MCA9383984.1"/>
    <property type="molecule type" value="Genomic_DNA"/>
</dbReference>
<dbReference type="InterPro" id="IPR022669">
    <property type="entry name" value="Ribosomal_uL2_C"/>
</dbReference>
<dbReference type="Gene3D" id="2.40.50.140">
    <property type="entry name" value="Nucleic acid-binding proteins"/>
    <property type="match status" value="1"/>
</dbReference>
<evidence type="ECO:0000256" key="5">
    <source>
        <dbReference type="SAM" id="MobiDB-lite"/>
    </source>
</evidence>
<dbReference type="InterPro" id="IPR022666">
    <property type="entry name" value="Ribosomal_uL2_RNA-bd_dom"/>
</dbReference>
<dbReference type="PANTHER" id="PTHR13691">
    <property type="entry name" value="RIBOSOMAL PROTEIN L2"/>
    <property type="match status" value="1"/>
</dbReference>
<dbReference type="InterPro" id="IPR005880">
    <property type="entry name" value="Ribosomal_uL2_bac/org-type"/>
</dbReference>
<dbReference type="GO" id="GO:0002181">
    <property type="term" value="P:cytoplasmic translation"/>
    <property type="evidence" value="ECO:0007669"/>
    <property type="project" value="TreeGrafter"/>
</dbReference>
<keyword evidence="2 8" id="KW-0689">Ribosomal protein</keyword>
<dbReference type="GO" id="GO:0003723">
    <property type="term" value="F:RNA binding"/>
    <property type="evidence" value="ECO:0007669"/>
    <property type="project" value="InterPro"/>
</dbReference>
<dbReference type="SMART" id="SM01383">
    <property type="entry name" value="Ribosomal_L2"/>
    <property type="match status" value="1"/>
</dbReference>
<evidence type="ECO:0000259" key="7">
    <source>
        <dbReference type="SMART" id="SM01383"/>
    </source>
</evidence>
<dbReference type="InterPro" id="IPR012340">
    <property type="entry name" value="NA-bd_OB-fold"/>
</dbReference>